<feature type="region of interest" description="Disordered" evidence="1">
    <location>
        <begin position="315"/>
        <end position="448"/>
    </location>
</feature>
<dbReference type="AlphaFoldDB" id="F6H959"/>
<dbReference type="Proteomes" id="UP000009183">
    <property type="component" value="Chromosome 12"/>
</dbReference>
<dbReference type="PANTHER" id="PTHR33826:SF4">
    <property type="entry name" value="F20B24.21"/>
    <property type="match status" value="1"/>
</dbReference>
<dbReference type="ExpressionAtlas" id="F6H959">
    <property type="expression patterns" value="baseline and differential"/>
</dbReference>
<dbReference type="OrthoDB" id="611787at2759"/>
<reference evidence="5" key="1">
    <citation type="journal article" date="2007" name="Nature">
        <title>The grapevine genome sequence suggests ancestral hexaploidization in major angiosperm phyla.</title>
        <authorList>
            <consortium name="The French-Italian Public Consortium for Grapevine Genome Characterization."/>
            <person name="Jaillon O."/>
            <person name="Aury J.-M."/>
            <person name="Noel B."/>
            <person name="Policriti A."/>
            <person name="Clepet C."/>
            <person name="Casagrande A."/>
            <person name="Choisne N."/>
            <person name="Aubourg S."/>
            <person name="Vitulo N."/>
            <person name="Jubin C."/>
            <person name="Vezzi A."/>
            <person name="Legeai F."/>
            <person name="Hugueney P."/>
            <person name="Dasilva C."/>
            <person name="Horner D."/>
            <person name="Mica E."/>
            <person name="Jublot D."/>
            <person name="Poulain J."/>
            <person name="Bruyere C."/>
            <person name="Billault A."/>
            <person name="Segurens B."/>
            <person name="Gouyvenoux M."/>
            <person name="Ugarte E."/>
            <person name="Cattonaro F."/>
            <person name="Anthouard V."/>
            <person name="Vico V."/>
            <person name="Del Fabbro C."/>
            <person name="Alaux M."/>
            <person name="Di Gaspero G."/>
            <person name="Dumas V."/>
            <person name="Felice N."/>
            <person name="Paillard S."/>
            <person name="Juman I."/>
            <person name="Moroldo M."/>
            <person name="Scalabrin S."/>
            <person name="Canaguier A."/>
            <person name="Le Clainche I."/>
            <person name="Malacrida G."/>
            <person name="Durand E."/>
            <person name="Pesole G."/>
            <person name="Laucou V."/>
            <person name="Chatelet P."/>
            <person name="Merdinoglu D."/>
            <person name="Delledonne M."/>
            <person name="Pezzotti M."/>
            <person name="Lecharny A."/>
            <person name="Scarpelli C."/>
            <person name="Artiguenave F."/>
            <person name="Pe M.E."/>
            <person name="Valle G."/>
            <person name="Morgante M."/>
            <person name="Caboche M."/>
            <person name="Adam-Blondon A.-F."/>
            <person name="Weissenbach J."/>
            <person name="Quetier F."/>
            <person name="Wincker P."/>
        </authorList>
    </citation>
    <scope>NUCLEOTIDE SEQUENCE [LARGE SCALE GENOMIC DNA]</scope>
    <source>
        <strain evidence="5">cv. Pinot noir / PN40024</strain>
    </source>
</reference>
<feature type="compositionally biased region" description="Polar residues" evidence="1">
    <location>
        <begin position="410"/>
        <end position="427"/>
    </location>
</feature>
<dbReference type="EMBL" id="FN595497">
    <property type="protein sequence ID" value="CCB48711.1"/>
    <property type="molecule type" value="Genomic_DNA"/>
</dbReference>
<dbReference type="HOGENOM" id="CLU_024766_1_0_1"/>
<keyword evidence="2" id="KW-1133">Transmembrane helix</keyword>
<dbReference type="InterPro" id="IPR055464">
    <property type="entry name" value="DUF7036"/>
</dbReference>
<organism evidence="4 5">
    <name type="scientific">Vitis vinifera</name>
    <name type="common">Grape</name>
    <dbReference type="NCBI Taxonomy" id="29760"/>
    <lineage>
        <taxon>Eukaryota</taxon>
        <taxon>Viridiplantae</taxon>
        <taxon>Streptophyta</taxon>
        <taxon>Embryophyta</taxon>
        <taxon>Tracheophyta</taxon>
        <taxon>Spermatophyta</taxon>
        <taxon>Magnoliopsida</taxon>
        <taxon>eudicotyledons</taxon>
        <taxon>Gunneridae</taxon>
        <taxon>Pentapetalae</taxon>
        <taxon>rosids</taxon>
        <taxon>Vitales</taxon>
        <taxon>Vitaceae</taxon>
        <taxon>Viteae</taxon>
        <taxon>Vitis</taxon>
    </lineage>
</organism>
<accession>F6H959</accession>
<evidence type="ECO:0000256" key="1">
    <source>
        <dbReference type="SAM" id="MobiDB-lite"/>
    </source>
</evidence>
<name>F6H959_VITVI</name>
<evidence type="ECO:0000256" key="2">
    <source>
        <dbReference type="SAM" id="Phobius"/>
    </source>
</evidence>
<feature type="compositionally biased region" description="Pro residues" evidence="1">
    <location>
        <begin position="318"/>
        <end position="327"/>
    </location>
</feature>
<proteinExistence type="predicted"/>
<sequence length="524" mass="56699">MGKFSVQQRLHQQNEDEVVSRFFCRTCSVGIVRIRQEFDLKCVVVLLLTLSVFVCALFWALPLRSVKTEFDAKDSIKLGATVQACFKLQKPVSLLIPHIRRLEYDISGEIGVPYTKVVALSMHQAGASNWTDVVFGVLSDPINVPINPVSLSVLRSSLIELFLQQSNLTLTTSIFGQSSMFELLKFQGGITVIPLQSTSIWQIPQVLFNFTLLNSISEIQDKLAQLKEQLKVGLHLRPYENVYLQITNVIGSTVDPPVTVQASIMSDFGILLPQRLKQLAQTITGSPSKNLGLDNSVFGTVKGVSLSSYLADTLHATPPTPSPAPSPEPHDYAGPSPSPYANLSPSYPPVLSPDTHHASPCSNCNAFPPSAPSPDEGPSHSFPPISMSPLPSAVSPRASSPYPPPLVPRTQLSPNLSPSPTVSSDTSQDQDKGTGKHIVSPPSLYSASSSSPVKALVGFFFLQQESLYMNPKMNSRSKPKGQASHLCSTSAMAQETGRHTTIGVTPREGVTGNEMKTALQISEE</sequence>
<feature type="region of interest" description="Disordered" evidence="1">
    <location>
        <begin position="491"/>
        <end position="512"/>
    </location>
</feature>
<dbReference type="eggNOG" id="ENOG502QQMB">
    <property type="taxonomic scope" value="Eukaryota"/>
</dbReference>
<dbReference type="PANTHER" id="PTHR33826">
    <property type="entry name" value="F20B24.21"/>
    <property type="match status" value="1"/>
</dbReference>
<keyword evidence="2" id="KW-0472">Membrane</keyword>
<dbReference type="InParanoid" id="F6H959"/>
<protein>
    <recommendedName>
        <fullName evidence="3">DUF7036 domain-containing protein</fullName>
    </recommendedName>
</protein>
<feature type="domain" description="DUF7036" evidence="3">
    <location>
        <begin position="86"/>
        <end position="176"/>
    </location>
</feature>
<gene>
    <name evidence="4" type="ordered locus">VIT_12s0034g01420</name>
</gene>
<keyword evidence="5" id="KW-1185">Reference proteome</keyword>
<dbReference type="Pfam" id="PF23041">
    <property type="entry name" value="DUF7036"/>
    <property type="match status" value="2"/>
</dbReference>
<dbReference type="PaxDb" id="29760-VIT_12s0034g01420.t01"/>
<feature type="transmembrane region" description="Helical" evidence="2">
    <location>
        <begin position="42"/>
        <end position="61"/>
    </location>
</feature>
<keyword evidence="2" id="KW-0812">Transmembrane</keyword>
<evidence type="ECO:0000259" key="3">
    <source>
        <dbReference type="Pfam" id="PF23041"/>
    </source>
</evidence>
<evidence type="ECO:0000313" key="5">
    <source>
        <dbReference type="Proteomes" id="UP000009183"/>
    </source>
</evidence>
<evidence type="ECO:0000313" key="4">
    <source>
        <dbReference type="EMBL" id="CCB48711.1"/>
    </source>
</evidence>
<feature type="domain" description="DUF7036" evidence="3">
    <location>
        <begin position="209"/>
        <end position="299"/>
    </location>
</feature>